<sequence length="33" mass="3877">MKHYQHVEKRVKLVYNRFIVILTSKAMVKTSAG</sequence>
<accession>G0EGR7</accession>
<organism evidence="1 2">
    <name type="scientific">Pyrolobus fumarii (strain DSM 11204 / 1A)</name>
    <dbReference type="NCBI Taxonomy" id="694429"/>
    <lineage>
        <taxon>Archaea</taxon>
        <taxon>Thermoproteota</taxon>
        <taxon>Thermoprotei</taxon>
        <taxon>Desulfurococcales</taxon>
        <taxon>Pyrodictiaceae</taxon>
        <taxon>Pyrolobus</taxon>
    </lineage>
</organism>
<evidence type="ECO:0000313" key="1">
    <source>
        <dbReference type="EMBL" id="AEM39215.1"/>
    </source>
</evidence>
<keyword evidence="2" id="KW-1185">Reference proteome</keyword>
<proteinExistence type="predicted"/>
<dbReference type="Proteomes" id="UP000001037">
    <property type="component" value="Chromosome"/>
</dbReference>
<name>G0EGR7_PYRF1</name>
<dbReference type="HOGENOM" id="CLU_3379977_0_0_2"/>
<dbReference type="EMBL" id="CP002838">
    <property type="protein sequence ID" value="AEM39215.1"/>
    <property type="molecule type" value="Genomic_DNA"/>
</dbReference>
<dbReference type="AlphaFoldDB" id="G0EGR7"/>
<protein>
    <submittedName>
        <fullName evidence="1">Uncharacterized protein</fullName>
    </submittedName>
</protein>
<dbReference type="KEGG" id="pfm:Pyrfu_1357"/>
<gene>
    <name evidence="1" type="ordered locus">Pyrfu_1357</name>
</gene>
<evidence type="ECO:0000313" key="2">
    <source>
        <dbReference type="Proteomes" id="UP000001037"/>
    </source>
</evidence>
<dbReference type="InParanoid" id="G0EGR7"/>
<reference evidence="1 2" key="1">
    <citation type="journal article" date="2011" name="Stand. Genomic Sci.">
        <title>Complete genome sequence of the hyperthermophilic chemolithoautotroph Pyrolobus fumarii type strain (1A).</title>
        <authorList>
            <person name="Anderson I."/>
            <person name="Goker M."/>
            <person name="Nolan M."/>
            <person name="Lucas S."/>
            <person name="Hammon N."/>
            <person name="Deshpande S."/>
            <person name="Cheng J.F."/>
            <person name="Tapia R."/>
            <person name="Han C."/>
            <person name="Goodwin L."/>
            <person name="Pitluck S."/>
            <person name="Huntemann M."/>
            <person name="Liolios K."/>
            <person name="Ivanova N."/>
            <person name="Pagani I."/>
            <person name="Mavromatis K."/>
            <person name="Ovchinikova G."/>
            <person name="Pati A."/>
            <person name="Chen A."/>
            <person name="Palaniappan K."/>
            <person name="Land M."/>
            <person name="Hauser L."/>
            <person name="Brambilla E.M."/>
            <person name="Huber H."/>
            <person name="Yasawong M."/>
            <person name="Rohde M."/>
            <person name="Spring S."/>
            <person name="Abt B."/>
            <person name="Sikorski J."/>
            <person name="Wirth R."/>
            <person name="Detter J.C."/>
            <person name="Woyke T."/>
            <person name="Bristow J."/>
            <person name="Eisen J.A."/>
            <person name="Markowitz V."/>
            <person name="Hugenholtz P."/>
            <person name="Kyrpides N.C."/>
            <person name="Klenk H.P."/>
            <person name="Lapidus A."/>
        </authorList>
    </citation>
    <scope>NUCLEOTIDE SEQUENCE [LARGE SCALE GENOMIC DNA]</scope>
    <source>
        <strain evidence="2">DSM 11204 / 1A</strain>
    </source>
</reference>